<dbReference type="Gramene" id="CDY22584">
    <property type="protein sequence ID" value="CDY22584"/>
    <property type="gene ID" value="GSBRNA2T00019219001"/>
</dbReference>
<dbReference type="Pfam" id="PF05368">
    <property type="entry name" value="NmrA"/>
    <property type="match status" value="1"/>
</dbReference>
<reference evidence="4 5" key="1">
    <citation type="journal article" date="2014" name="Science">
        <title>Plant genetics. Early allopolyploid evolution in the post-Neolithic Brassica napus oilseed genome.</title>
        <authorList>
            <person name="Chalhoub B."/>
            <person name="Denoeud F."/>
            <person name="Liu S."/>
            <person name="Parkin I.A."/>
            <person name="Tang H."/>
            <person name="Wang X."/>
            <person name="Chiquet J."/>
            <person name="Belcram H."/>
            <person name="Tong C."/>
            <person name="Samans B."/>
            <person name="Correa M."/>
            <person name="Da Silva C."/>
            <person name="Just J."/>
            <person name="Falentin C."/>
            <person name="Koh C.S."/>
            <person name="Le Clainche I."/>
            <person name="Bernard M."/>
            <person name="Bento P."/>
            <person name="Noel B."/>
            <person name="Labadie K."/>
            <person name="Alberti A."/>
            <person name="Charles M."/>
            <person name="Arnaud D."/>
            <person name="Guo H."/>
            <person name="Daviaud C."/>
            <person name="Alamery S."/>
            <person name="Jabbari K."/>
            <person name="Zhao M."/>
            <person name="Edger P.P."/>
            <person name="Chelaifa H."/>
            <person name="Tack D."/>
            <person name="Lassalle G."/>
            <person name="Mestiri I."/>
            <person name="Schnel N."/>
            <person name="Le Paslier M.C."/>
            <person name="Fan G."/>
            <person name="Renault V."/>
            <person name="Bayer P.E."/>
            <person name="Golicz A.A."/>
            <person name="Manoli S."/>
            <person name="Lee T.H."/>
            <person name="Thi V.H."/>
            <person name="Chalabi S."/>
            <person name="Hu Q."/>
            <person name="Fan C."/>
            <person name="Tollenaere R."/>
            <person name="Lu Y."/>
            <person name="Battail C."/>
            <person name="Shen J."/>
            <person name="Sidebottom C.H."/>
            <person name="Wang X."/>
            <person name="Canaguier A."/>
            <person name="Chauveau A."/>
            <person name="Berard A."/>
            <person name="Deniot G."/>
            <person name="Guan M."/>
            <person name="Liu Z."/>
            <person name="Sun F."/>
            <person name="Lim Y.P."/>
            <person name="Lyons E."/>
            <person name="Town C.D."/>
            <person name="Bancroft I."/>
            <person name="Wang X."/>
            <person name="Meng J."/>
            <person name="Ma J."/>
            <person name="Pires J.C."/>
            <person name="King G.J."/>
            <person name="Brunel D."/>
            <person name="Delourme R."/>
            <person name="Renard M."/>
            <person name="Aury J.M."/>
            <person name="Adams K.L."/>
            <person name="Batley J."/>
            <person name="Snowdon R.J."/>
            <person name="Tost J."/>
            <person name="Edwards D."/>
            <person name="Zhou Y."/>
            <person name="Hua W."/>
            <person name="Sharpe A.G."/>
            <person name="Paterson A.H."/>
            <person name="Guan C."/>
            <person name="Wincker P."/>
        </authorList>
    </citation>
    <scope>NUCLEOTIDE SEQUENCE [LARGE SCALE GENOMIC DNA]</scope>
    <source>
        <strain evidence="5">cv. Darmor-bzh</strain>
    </source>
</reference>
<keyword evidence="1" id="KW-0521">NADP</keyword>
<dbReference type="SUPFAM" id="SSF51735">
    <property type="entry name" value="NAD(P)-binding Rossmann-fold domains"/>
    <property type="match status" value="1"/>
</dbReference>
<dbReference type="AlphaFoldDB" id="A0A078GB69"/>
<dbReference type="PaxDb" id="3708-A0A078GB69"/>
<keyword evidence="5" id="KW-1185">Reference proteome</keyword>
<evidence type="ECO:0000313" key="5">
    <source>
        <dbReference type="Proteomes" id="UP000028999"/>
    </source>
</evidence>
<dbReference type="CDD" id="cd05259">
    <property type="entry name" value="PCBER_SDR_a"/>
    <property type="match status" value="1"/>
</dbReference>
<evidence type="ECO:0000256" key="1">
    <source>
        <dbReference type="ARBA" id="ARBA00022857"/>
    </source>
</evidence>
<organism evidence="4 5">
    <name type="scientific">Brassica napus</name>
    <name type="common">Rape</name>
    <dbReference type="NCBI Taxonomy" id="3708"/>
    <lineage>
        <taxon>Eukaryota</taxon>
        <taxon>Viridiplantae</taxon>
        <taxon>Streptophyta</taxon>
        <taxon>Embryophyta</taxon>
        <taxon>Tracheophyta</taxon>
        <taxon>Spermatophyta</taxon>
        <taxon>Magnoliopsida</taxon>
        <taxon>eudicotyledons</taxon>
        <taxon>Gunneridae</taxon>
        <taxon>Pentapetalae</taxon>
        <taxon>rosids</taxon>
        <taxon>malvids</taxon>
        <taxon>Brassicales</taxon>
        <taxon>Brassicaceae</taxon>
        <taxon>Brassiceae</taxon>
        <taxon>Brassica</taxon>
    </lineage>
</organism>
<accession>A0A078GB69</accession>
<dbReference type="OrthoDB" id="419598at2759"/>
<dbReference type="GO" id="GO:0009807">
    <property type="term" value="P:lignan biosynthetic process"/>
    <property type="evidence" value="ECO:0000318"/>
    <property type="project" value="GO_Central"/>
</dbReference>
<protein>
    <submittedName>
        <fullName evidence="4">BnaC05g24220D protein</fullName>
    </submittedName>
</protein>
<gene>
    <name evidence="4" type="primary">BnaC05g24220D</name>
    <name evidence="4" type="ORF">GSBRNA2T00019219001</name>
</gene>
<dbReference type="OMA" id="YPAWQGM"/>
<dbReference type="EMBL" id="LK032133">
    <property type="protein sequence ID" value="CDY22584.1"/>
    <property type="molecule type" value="Genomic_DNA"/>
</dbReference>
<dbReference type="Gene3D" id="3.40.50.720">
    <property type="entry name" value="NAD(P)-binding Rossmann-like Domain"/>
    <property type="match status" value="1"/>
</dbReference>
<dbReference type="Gene3D" id="3.90.25.10">
    <property type="entry name" value="UDP-galactose 4-epimerase, domain 1"/>
    <property type="match status" value="1"/>
</dbReference>
<evidence type="ECO:0000256" key="2">
    <source>
        <dbReference type="ARBA" id="ARBA00023002"/>
    </source>
</evidence>
<evidence type="ECO:0000259" key="3">
    <source>
        <dbReference type="Pfam" id="PF05368"/>
    </source>
</evidence>
<dbReference type="SMR" id="A0A078GB69"/>
<dbReference type="InterPro" id="IPR045312">
    <property type="entry name" value="PCBER-like"/>
</dbReference>
<dbReference type="PANTHER" id="PTHR43349">
    <property type="entry name" value="PINORESINOL REDUCTASE-RELATED"/>
    <property type="match status" value="1"/>
</dbReference>
<name>A0A078GB69_BRANA</name>
<dbReference type="STRING" id="3708.A0A078GB69"/>
<dbReference type="InterPro" id="IPR050608">
    <property type="entry name" value="NmrA-type/Isoflavone_red_sf"/>
</dbReference>
<dbReference type="GO" id="GO:0010283">
    <property type="term" value="F:pinoresinol reductase activity"/>
    <property type="evidence" value="ECO:0000318"/>
    <property type="project" value="GO_Central"/>
</dbReference>
<sequence length="345" mass="39110">MGEIKSGEKTRVLVVGATGYLGKRIVRAFLAEGHVTYILQRPEISLDIEKVQLLLSFKKLGARLVEASFSDHQSLVSAVKLVDVVVSTISGVHFRSHNILVQLKLVEAIKEAGNVKRFLPSEFGMDPSRMGHALPPGRETFEQKMEVRQATEAAGIPYTYVVGACFAAYFTGNLSQMETLLPPKNEVNIYGDGNVKVVFADEDDIANYTSKTLNDPRTLNKTVYVRPPNNVLTHIELVQIWENLTGNELEKTNITAKDFLSNIEHMEIPQQAGIGHFYHIFYEGCLTDHEVGEDEEASSLYPDVKYKRMDDYLRMFLRQYFGYISTSMIMYAYHKFEIFIHVHVF</sequence>
<dbReference type="Proteomes" id="UP000028999">
    <property type="component" value="Unassembled WGS sequence"/>
</dbReference>
<dbReference type="InterPro" id="IPR036291">
    <property type="entry name" value="NAD(P)-bd_dom_sf"/>
</dbReference>
<dbReference type="InterPro" id="IPR008030">
    <property type="entry name" value="NmrA-like"/>
</dbReference>
<dbReference type="GO" id="GO:0050664">
    <property type="term" value="F:oxidoreductase activity, acting on NAD(P)H, oxygen as acceptor"/>
    <property type="evidence" value="ECO:0000318"/>
    <property type="project" value="GO_Central"/>
</dbReference>
<dbReference type="PANTHER" id="PTHR43349:SF62">
    <property type="entry name" value="GENOME ASSEMBLY, CHROMOSOME: A09"/>
    <property type="match status" value="1"/>
</dbReference>
<keyword evidence="2" id="KW-0560">Oxidoreductase</keyword>
<proteinExistence type="predicted"/>
<feature type="domain" description="NmrA-like" evidence="3">
    <location>
        <begin position="9"/>
        <end position="313"/>
    </location>
</feature>
<evidence type="ECO:0000313" key="4">
    <source>
        <dbReference type="EMBL" id="CDY22584.1"/>
    </source>
</evidence>